<dbReference type="EMBL" id="LGRX02027934">
    <property type="protein sequence ID" value="KAK3248617.1"/>
    <property type="molecule type" value="Genomic_DNA"/>
</dbReference>
<organism evidence="2 3">
    <name type="scientific">Cymbomonas tetramitiformis</name>
    <dbReference type="NCBI Taxonomy" id="36881"/>
    <lineage>
        <taxon>Eukaryota</taxon>
        <taxon>Viridiplantae</taxon>
        <taxon>Chlorophyta</taxon>
        <taxon>Pyramimonadophyceae</taxon>
        <taxon>Pyramimonadales</taxon>
        <taxon>Pyramimonadaceae</taxon>
        <taxon>Cymbomonas</taxon>
    </lineage>
</organism>
<sequence length="169" mass="18990">MSVEQAVDADGLKLAQESLGKRVKRQEKYLENRIKGNLSMGGSQQTDGNESEASEDLEDVPDLRELQELTDSVRDSSYTREHLRGRNAYVAPSETAEERTVRLNTEKLVDETRTRISEQFVENKRAATTAPPLRSGPQQNVFESCPDDCTPGLAKYLIDNTPGDIEEWM</sequence>
<protein>
    <submittedName>
        <fullName evidence="2">Uncharacterized protein</fullName>
    </submittedName>
</protein>
<keyword evidence="3" id="KW-1185">Reference proteome</keyword>
<feature type="region of interest" description="Disordered" evidence="1">
    <location>
        <begin position="32"/>
        <end position="62"/>
    </location>
</feature>
<name>A0AAE0F259_9CHLO</name>
<proteinExistence type="predicted"/>
<reference evidence="2 3" key="1">
    <citation type="journal article" date="2015" name="Genome Biol. Evol.">
        <title>Comparative Genomics of a Bacterivorous Green Alga Reveals Evolutionary Causalities and Consequences of Phago-Mixotrophic Mode of Nutrition.</title>
        <authorList>
            <person name="Burns J.A."/>
            <person name="Paasch A."/>
            <person name="Narechania A."/>
            <person name="Kim E."/>
        </authorList>
    </citation>
    <scope>NUCLEOTIDE SEQUENCE [LARGE SCALE GENOMIC DNA]</scope>
    <source>
        <strain evidence="2 3">PLY_AMNH</strain>
    </source>
</reference>
<comment type="caution">
    <text evidence="2">The sequence shown here is derived from an EMBL/GenBank/DDBJ whole genome shotgun (WGS) entry which is preliminary data.</text>
</comment>
<dbReference type="Proteomes" id="UP001190700">
    <property type="component" value="Unassembled WGS sequence"/>
</dbReference>
<dbReference type="AlphaFoldDB" id="A0AAE0F259"/>
<accession>A0AAE0F259</accession>
<gene>
    <name evidence="2" type="ORF">CYMTET_41923</name>
</gene>
<evidence type="ECO:0000256" key="1">
    <source>
        <dbReference type="SAM" id="MobiDB-lite"/>
    </source>
</evidence>
<feature type="compositionally biased region" description="Acidic residues" evidence="1">
    <location>
        <begin position="49"/>
        <end position="60"/>
    </location>
</feature>
<evidence type="ECO:0000313" key="3">
    <source>
        <dbReference type="Proteomes" id="UP001190700"/>
    </source>
</evidence>
<evidence type="ECO:0000313" key="2">
    <source>
        <dbReference type="EMBL" id="KAK3248617.1"/>
    </source>
</evidence>